<feature type="compositionally biased region" description="Basic and acidic residues" evidence="1">
    <location>
        <begin position="297"/>
        <end position="306"/>
    </location>
</feature>
<sequence>MDLEVELQIIRVVEQITFTSTETDAAMITAAHLPGITRDGIEIAVHEGEGKISIRGGRVASREAVIAGRVAITRELLVEHFDEAFSVPDNADWDGIDAWFDEEEEVLVVLIPKSTTTEWFRIRGEGTTETATPGEAGKISEKLVLLEPREQVEEKNQGPRASVPEEHLKPEARDAEGWVGRVDEVIEEQEMPRTRKYETIKLKSSDEVAKELIESERVGESENQEDEQKQVKALAGGPLRTEGTEIELREPKEHEGHKLKDFAIKDLETTDSIKPTEGSWKCKPLSEELPHGNGELRLQRPDRVRNADYQTKSEGMVEELQKQEQELQEHDKPATVKKFEKSEAAGFDDTGEQKHRPRVVKEDEAHQSNSRDLKSRNHGKQETKKPAMKTSKEILEAEDSTKSEKEIEQEIMQPEEEDQKIPTGISHEKARIIKFKEVGEAERKDGMQKHEKPSVPVYDKPKEAKVPQKEEPKPQVHELQGDGDHRLNSFDTEAYKTEKSLRSMEESQGRLQGREKLKQKAGKATVEAQAENFEGAEPTKKEEKEGKEEKKRPEKQDAYEDEVLRVKEDTEEKIQHEKEVEHEKLTMEPIYEKPIVVGSTENEVLKPDFYVAMENEDDQRKRPSMETLPKITESMKSMEASTDLQQTQVTEKQKPEKPSAGHPRDMLEAEEVADSEEEEEKQKSTKRPTEKAPMQMLEARSTKSQDSVKPWNTSVKEPQKELEAPTFIKWQVEKQLQEKREYRDHEEPFVELTGKNNKTTEFWEPEDKHGEELELKSPHVEAAHINGSLKPTGQALYPLKPEEPKKEKCKKLTTDGPDYMLDVAEPIELVEPKYGEQGLQQSEEQNVENKTLTVGGKYLNLKPSELSEIIKHHRDLVPSREDQDVDESSAKDITQRPIVGADLIKMAKETKQEELDQTKKFEAHKQNPNETQPCGKTNTMGLPNLEELGQELSQIQAEEMECSSRAVRKSCTKEPPQLKEPSHSPQQEEEQPKGNDSSVKFQKQHVEFQHPDQDKVEKPSLERELKLKKMLKETEIPKDRHFQLDEEEEEEASVPLQANAVKEQETMAEPKQQEHQKENTRELQKPIAGPSHQAPNKTELPEEESKLKLHMEAAQKYEIHEPWHTEEQERKRVEPRQMASYPNEDDGLAQLNLGFVEQQNPNEEVERDSLGKELIESENAKAELQQVDHGSLSRAMKNIGLKKREIEAAIEQDLIESMESNKNQESAVESPYQTRKIKDFVIVKEPEGQPKPQDQQEAKEKMKETKMSCTVSTHQEITLFGAEENAHEHGNRRESQKQAFKQQQEPAEKIERPTIEIALLESEKLKKAPLQLAKQEESSVKKPTTLEEESKSLLEHIESREHHETTIKSPNGIPDMIDFTSPEEPDGMILRESEPKGIPKQQEQYQNKGSKEFENPAAGTLMEASKIEDVRSSEEQEHKFQVQKGQEDENTNHRAYHSKENEEQQKERTIVMPTHKEEMQNQIQLSADEHFKDDNIMKPPEKISKLIQLEKNVQKPPLDIELKESVEPKQGSFGVVAPQGFSILKKTETEALSKSREPFHNHESKYTKTEEPSQAPQLILREENESQLKQQKMEATESKTRKPHKIEETEKQKGEQLNSIPNNLEETTLLKFEVEKNRTPTEKMLEKAGLPESKEPYKKLGGSLQAEAELQLKKPKEVEEQERICLEMDSETRNRPSIEPSEVASETNVLKKVVREEDLYQHEEGEQTTEFSKSGKQSKESKQQLELEGPNLQHLKEAAEEQLKIQIAERKLKQTDVDEALERKQPNRAVDNKEAQIREELYQSDKQKLEEVIELPKLHKPLDFPTHHKDRHATKLDDTIDVHLKPLSRISGVMEPEESMPLLLKKEEVPEHENPTLIQREQPIRAENASERSPPVLPQKKEAIEHNCSVLHQTKLLEPFNDVQKIEKQDTTQPEIRVLEGSKAIKEGKTKEVPQEALEKREKHTEEVLQKTLDAPRPTKIREMELRVYIPKEIEEEKQERNSFKSFDHDLRNPEDIQLREVFSNEEVKAFGEEMNKCVRTKKPRRQHHFQCQCTSCRMAFPLPPSTIFAGSTFIFSIMVLVFHFIKRKEPN</sequence>
<feature type="region of interest" description="Disordered" evidence="1">
    <location>
        <begin position="1636"/>
        <end position="1658"/>
    </location>
</feature>
<feature type="region of interest" description="Disordered" evidence="1">
    <location>
        <begin position="874"/>
        <end position="897"/>
    </location>
</feature>
<evidence type="ECO:0000313" key="4">
    <source>
        <dbReference type="Proteomes" id="UP001418222"/>
    </source>
</evidence>
<feature type="compositionally biased region" description="Basic and acidic residues" evidence="1">
    <location>
        <begin position="875"/>
        <end position="894"/>
    </location>
</feature>
<gene>
    <name evidence="3" type="ORF">KSP39_PZI004598</name>
</gene>
<feature type="region of interest" description="Disordered" evidence="1">
    <location>
        <begin position="785"/>
        <end position="818"/>
    </location>
</feature>
<accession>A0AAP0BVY6</accession>
<feature type="compositionally biased region" description="Basic and acidic residues" evidence="1">
    <location>
        <begin position="1580"/>
        <end position="1614"/>
    </location>
</feature>
<feature type="region of interest" description="Disordered" evidence="1">
    <location>
        <begin position="740"/>
        <end position="772"/>
    </location>
</feature>
<feature type="compositionally biased region" description="Polar residues" evidence="1">
    <location>
        <begin position="639"/>
        <end position="650"/>
    </location>
</feature>
<feature type="region of interest" description="Disordered" evidence="1">
    <location>
        <begin position="1686"/>
        <end position="1753"/>
    </location>
</feature>
<feature type="compositionally biased region" description="Basic and acidic residues" evidence="1">
    <location>
        <begin position="1071"/>
        <end position="1084"/>
    </location>
</feature>
<feature type="compositionally biased region" description="Basic and acidic residues" evidence="1">
    <location>
        <begin position="537"/>
        <end position="581"/>
    </location>
</feature>
<dbReference type="SUPFAM" id="SSF49764">
    <property type="entry name" value="HSP20-like chaperones"/>
    <property type="match status" value="1"/>
</dbReference>
<feature type="compositionally biased region" description="Basic and acidic residues" evidence="1">
    <location>
        <begin position="1425"/>
        <end position="1467"/>
    </location>
</feature>
<feature type="transmembrane region" description="Helical" evidence="2">
    <location>
        <begin position="2067"/>
        <end position="2086"/>
    </location>
</feature>
<feature type="compositionally biased region" description="Polar residues" evidence="1">
    <location>
        <begin position="702"/>
        <end position="716"/>
    </location>
</feature>
<feature type="compositionally biased region" description="Basic and acidic residues" evidence="1">
    <location>
        <begin position="319"/>
        <end position="343"/>
    </location>
</feature>
<feature type="compositionally biased region" description="Basic and acidic residues" evidence="1">
    <location>
        <begin position="651"/>
        <end position="667"/>
    </location>
</feature>
<proteinExistence type="predicted"/>
<feature type="compositionally biased region" description="Basic and acidic residues" evidence="1">
    <location>
        <begin position="1686"/>
        <end position="1696"/>
    </location>
</feature>
<keyword evidence="2" id="KW-0472">Membrane</keyword>
<feature type="compositionally biased region" description="Basic and acidic residues" evidence="1">
    <location>
        <begin position="1004"/>
        <end position="1044"/>
    </location>
</feature>
<feature type="region of interest" description="Disordered" evidence="1">
    <location>
        <begin position="1117"/>
        <end position="1146"/>
    </location>
</feature>
<evidence type="ECO:0000256" key="1">
    <source>
        <dbReference type="SAM" id="MobiDB-lite"/>
    </source>
</evidence>
<evidence type="ECO:0000256" key="2">
    <source>
        <dbReference type="SAM" id="Phobius"/>
    </source>
</evidence>
<name>A0AAP0BVY6_9ASPA</name>
<feature type="compositionally biased region" description="Acidic residues" evidence="1">
    <location>
        <begin position="668"/>
        <end position="679"/>
    </location>
</feature>
<feature type="compositionally biased region" description="Basic and acidic residues" evidence="1">
    <location>
        <begin position="426"/>
        <end position="518"/>
    </location>
</feature>
<feature type="compositionally biased region" description="Polar residues" evidence="1">
    <location>
        <begin position="928"/>
        <end position="941"/>
    </location>
</feature>
<feature type="compositionally biased region" description="Basic and acidic residues" evidence="1">
    <location>
        <begin position="1244"/>
        <end position="1266"/>
    </location>
</feature>
<feature type="compositionally biased region" description="Basic and acidic residues" evidence="1">
    <location>
        <begin position="800"/>
        <end position="813"/>
    </location>
</feature>
<feature type="region of interest" description="Disordered" evidence="1">
    <location>
        <begin position="615"/>
        <end position="720"/>
    </location>
</feature>
<feature type="region of interest" description="Disordered" evidence="1">
    <location>
        <begin position="1329"/>
        <end position="1467"/>
    </location>
</feature>
<evidence type="ECO:0000313" key="3">
    <source>
        <dbReference type="EMBL" id="KAK8951034.1"/>
    </source>
</evidence>
<dbReference type="EMBL" id="JBBWWQ010000003">
    <property type="protein sequence ID" value="KAK8951034.1"/>
    <property type="molecule type" value="Genomic_DNA"/>
</dbReference>
<feature type="region of interest" description="Disordered" evidence="1">
    <location>
        <begin position="275"/>
        <end position="581"/>
    </location>
</feature>
<feature type="compositionally biased region" description="Polar residues" evidence="1">
    <location>
        <begin position="1615"/>
        <end position="1624"/>
    </location>
</feature>
<feature type="compositionally biased region" description="Basic and acidic residues" evidence="1">
    <location>
        <begin position="909"/>
        <end position="927"/>
    </location>
</feature>
<keyword evidence="2" id="KW-1133">Transmembrane helix</keyword>
<feature type="compositionally biased region" description="Basic and acidic residues" evidence="1">
    <location>
        <begin position="1117"/>
        <end position="1135"/>
    </location>
</feature>
<feature type="region of interest" description="Disordered" evidence="1">
    <location>
        <begin position="1550"/>
        <end position="1624"/>
    </location>
</feature>
<keyword evidence="2" id="KW-0812">Transmembrane</keyword>
<dbReference type="Proteomes" id="UP001418222">
    <property type="component" value="Unassembled WGS sequence"/>
</dbReference>
<organism evidence="3 4">
    <name type="scientific">Platanthera zijinensis</name>
    <dbReference type="NCBI Taxonomy" id="2320716"/>
    <lineage>
        <taxon>Eukaryota</taxon>
        <taxon>Viridiplantae</taxon>
        <taxon>Streptophyta</taxon>
        <taxon>Embryophyta</taxon>
        <taxon>Tracheophyta</taxon>
        <taxon>Spermatophyta</taxon>
        <taxon>Magnoliopsida</taxon>
        <taxon>Liliopsida</taxon>
        <taxon>Asparagales</taxon>
        <taxon>Orchidaceae</taxon>
        <taxon>Orchidoideae</taxon>
        <taxon>Orchideae</taxon>
        <taxon>Orchidinae</taxon>
        <taxon>Platanthera</taxon>
    </lineage>
</organism>
<feature type="compositionally biased region" description="Basic and acidic residues" evidence="1">
    <location>
        <begin position="1550"/>
        <end position="1571"/>
    </location>
</feature>
<dbReference type="Gene3D" id="2.60.40.790">
    <property type="match status" value="1"/>
</dbReference>
<feature type="compositionally biased region" description="Basic and acidic residues" evidence="1">
    <location>
        <begin position="1334"/>
        <end position="1366"/>
    </location>
</feature>
<feature type="compositionally biased region" description="Basic and acidic residues" evidence="1">
    <location>
        <begin position="680"/>
        <end position="690"/>
    </location>
</feature>
<feature type="compositionally biased region" description="Basic and acidic residues" evidence="1">
    <location>
        <begin position="1285"/>
        <end position="1296"/>
    </location>
</feature>
<dbReference type="InterPro" id="IPR008978">
    <property type="entry name" value="HSP20-like_chaperone"/>
</dbReference>
<feature type="region of interest" description="Disordered" evidence="1">
    <location>
        <begin position="1244"/>
        <end position="1270"/>
    </location>
</feature>
<comment type="caution">
    <text evidence="3">The sequence shown here is derived from an EMBL/GenBank/DDBJ whole genome shotgun (WGS) entry which is preliminary data.</text>
</comment>
<feature type="compositionally biased region" description="Basic and acidic residues" evidence="1">
    <location>
        <begin position="1713"/>
        <end position="1725"/>
    </location>
</feature>
<reference evidence="3 4" key="1">
    <citation type="journal article" date="2022" name="Nat. Plants">
        <title>Genomes of leafy and leafless Platanthera orchids illuminate the evolution of mycoheterotrophy.</title>
        <authorList>
            <person name="Li M.H."/>
            <person name="Liu K.W."/>
            <person name="Li Z."/>
            <person name="Lu H.C."/>
            <person name="Ye Q.L."/>
            <person name="Zhang D."/>
            <person name="Wang J.Y."/>
            <person name="Li Y.F."/>
            <person name="Zhong Z.M."/>
            <person name="Liu X."/>
            <person name="Yu X."/>
            <person name="Liu D.K."/>
            <person name="Tu X.D."/>
            <person name="Liu B."/>
            <person name="Hao Y."/>
            <person name="Liao X.Y."/>
            <person name="Jiang Y.T."/>
            <person name="Sun W.H."/>
            <person name="Chen J."/>
            <person name="Chen Y.Q."/>
            <person name="Ai Y."/>
            <person name="Zhai J.W."/>
            <person name="Wu S.S."/>
            <person name="Zhou Z."/>
            <person name="Hsiao Y.Y."/>
            <person name="Wu W.L."/>
            <person name="Chen Y.Y."/>
            <person name="Lin Y.F."/>
            <person name="Hsu J.L."/>
            <person name="Li C.Y."/>
            <person name="Wang Z.W."/>
            <person name="Zhao X."/>
            <person name="Zhong W.Y."/>
            <person name="Ma X.K."/>
            <person name="Ma L."/>
            <person name="Huang J."/>
            <person name="Chen G.Z."/>
            <person name="Huang M.Z."/>
            <person name="Huang L."/>
            <person name="Peng D.H."/>
            <person name="Luo Y.B."/>
            <person name="Zou S.Q."/>
            <person name="Chen S.P."/>
            <person name="Lan S."/>
            <person name="Tsai W.C."/>
            <person name="Van de Peer Y."/>
            <person name="Liu Z.J."/>
        </authorList>
    </citation>
    <scope>NUCLEOTIDE SEQUENCE [LARGE SCALE GENOMIC DNA]</scope>
    <source>
        <strain evidence="3">Lor287</strain>
    </source>
</reference>
<protein>
    <submittedName>
        <fullName evidence="3">Uncharacterized protein</fullName>
    </submittedName>
</protein>
<keyword evidence="4" id="KW-1185">Reference proteome</keyword>
<feature type="compositionally biased region" description="Basic and acidic residues" evidence="1">
    <location>
        <begin position="1636"/>
        <end position="1646"/>
    </location>
</feature>
<feature type="region of interest" description="Disordered" evidence="1">
    <location>
        <begin position="1285"/>
        <end position="1315"/>
    </location>
</feature>
<feature type="compositionally biased region" description="Basic and acidic residues" evidence="1">
    <location>
        <begin position="351"/>
        <end position="408"/>
    </location>
</feature>
<feature type="region of interest" description="Disordered" evidence="1">
    <location>
        <begin position="909"/>
        <end position="1103"/>
    </location>
</feature>
<feature type="compositionally biased region" description="Acidic residues" evidence="1">
    <location>
        <begin position="409"/>
        <end position="418"/>
    </location>
</feature>